<reference evidence="3" key="1">
    <citation type="submission" date="2021-02" db="EMBL/GenBank/DDBJ databases">
        <authorList>
            <person name="Dougan E. K."/>
            <person name="Rhodes N."/>
            <person name="Thang M."/>
            <person name="Chan C."/>
        </authorList>
    </citation>
    <scope>NUCLEOTIDE SEQUENCE</scope>
</reference>
<evidence type="ECO:0000313" key="3">
    <source>
        <dbReference type="EMBL" id="CAE8673988.1"/>
    </source>
</evidence>
<evidence type="ECO:0000313" key="5">
    <source>
        <dbReference type="Proteomes" id="UP000626109"/>
    </source>
</evidence>
<sequence>MSGGAGSSASAAAKRVFADLRRRAMAVSASAGGAAAPLKAAHALGSAVKATHGFVQKKMFTGEAPTLYRLKGNKYAHCYGSQKRDDKNLEHLAPYLAAAVLTGMALFFIVVPISFNSNYNASKKQYEAFAKENADMLERQYDRGQFSSRRSRQNFKDIPD</sequence>
<keyword evidence="2" id="KW-0472">Membrane</keyword>
<proteinExistence type="predicted"/>
<feature type="transmembrane region" description="Helical" evidence="2">
    <location>
        <begin position="92"/>
        <end position="115"/>
    </location>
</feature>
<keyword evidence="2" id="KW-1133">Transmembrane helix</keyword>
<evidence type="ECO:0000256" key="2">
    <source>
        <dbReference type="SAM" id="Phobius"/>
    </source>
</evidence>
<dbReference type="EMBL" id="CAJNNW010024739">
    <property type="protein sequence ID" value="CAE8673988.1"/>
    <property type="molecule type" value="Genomic_DNA"/>
</dbReference>
<dbReference type="EMBL" id="CAJNNW010033724">
    <property type="protein sequence ID" value="CAE8720051.1"/>
    <property type="molecule type" value="Genomic_DNA"/>
</dbReference>
<accession>A0A813JAK6</accession>
<organism evidence="3 5">
    <name type="scientific">Polarella glacialis</name>
    <name type="common">Dinoflagellate</name>
    <dbReference type="NCBI Taxonomy" id="89957"/>
    <lineage>
        <taxon>Eukaryota</taxon>
        <taxon>Sar</taxon>
        <taxon>Alveolata</taxon>
        <taxon>Dinophyceae</taxon>
        <taxon>Suessiales</taxon>
        <taxon>Suessiaceae</taxon>
        <taxon>Polarella</taxon>
    </lineage>
</organism>
<protein>
    <submittedName>
        <fullName evidence="3">Uncharacterized protein</fullName>
    </submittedName>
</protein>
<dbReference type="Proteomes" id="UP000626109">
    <property type="component" value="Unassembled WGS sequence"/>
</dbReference>
<evidence type="ECO:0000313" key="4">
    <source>
        <dbReference type="EMBL" id="CAE8720051.1"/>
    </source>
</evidence>
<name>A0A813JAK6_POLGL</name>
<gene>
    <name evidence="3" type="ORF">PGLA2088_LOCUS18766</name>
    <name evidence="4" type="ORF">PGLA2088_LOCUS41067</name>
</gene>
<dbReference type="AlphaFoldDB" id="A0A813JAK6"/>
<feature type="region of interest" description="Disordered" evidence="1">
    <location>
        <begin position="141"/>
        <end position="160"/>
    </location>
</feature>
<comment type="caution">
    <text evidence="3">The sequence shown here is derived from an EMBL/GenBank/DDBJ whole genome shotgun (WGS) entry which is preliminary data.</text>
</comment>
<evidence type="ECO:0000256" key="1">
    <source>
        <dbReference type="SAM" id="MobiDB-lite"/>
    </source>
</evidence>
<keyword evidence="2" id="KW-0812">Transmembrane</keyword>